<name>A0A1H5HRV8_9MICO</name>
<evidence type="ECO:0000259" key="1">
    <source>
        <dbReference type="Pfam" id="PF00496"/>
    </source>
</evidence>
<keyword evidence="3" id="KW-1185">Reference proteome</keyword>
<dbReference type="RefSeq" id="WP_175477022.1">
    <property type="nucleotide sequence ID" value="NZ_FNTX01000001.1"/>
</dbReference>
<gene>
    <name evidence="2" type="ORF">SAMN04488554_2029</name>
</gene>
<dbReference type="Proteomes" id="UP000199220">
    <property type="component" value="Unassembled WGS sequence"/>
</dbReference>
<protein>
    <submittedName>
        <fullName evidence="2">Peptide/nickel transport system substrate-binding protein</fullName>
    </submittedName>
</protein>
<dbReference type="GO" id="GO:1904680">
    <property type="term" value="F:peptide transmembrane transporter activity"/>
    <property type="evidence" value="ECO:0007669"/>
    <property type="project" value="TreeGrafter"/>
</dbReference>
<dbReference type="PIRSF" id="PIRSF002741">
    <property type="entry name" value="MppA"/>
    <property type="match status" value="1"/>
</dbReference>
<sequence length="518" mass="54590">MVQHRWWIGGALVGALGLTGCGFSGGSTDTDGETGGEGDAERATIGYVEAFSPSSGFAIGSDDAFILTRIGCLETLLRYTPDGEVVPEIATEWVQSEPTTWEFTVREASFQDGSAVTAEAVVTALQDVIDSDTPPRSFNHETIAGIEAADEATVRISTPEPDPLLPLRVTSPTTGILAPSAYGGEQVDPVGTCTGPFEITDIASGVSISLEAYDDYWGGTPGLDGVEVQHISDGEARVTQLRTGETDISANLPAVAMTQLEGDESIVAEPFELPRTTGMLFNLDQEPFDEEVVRDAIRTALDLDEIVDAVYEGFAAPAVGPFASSAPWAPEAAAPVESDPDAAVAMLSGAGIDPASIDFELIAYTDQVAFADLSQVIQAQLAEIGITVTIRSGAYASVEQDLLDGNYDATLLSRSTLTDVPDPGGFLSSDYGCDGGYNLSNHCDPDVEAVLQEALATSDDDTRYGLYAEMASMLQERAVTAFLVHEYNTYGVSADIAGYVDDPLGQRVITTDLTMEAP</sequence>
<dbReference type="AlphaFoldDB" id="A0A1H5HRV8"/>
<dbReference type="CDD" id="cd08490">
    <property type="entry name" value="PBP2_NikA_DppA_OppA_like_3"/>
    <property type="match status" value="1"/>
</dbReference>
<dbReference type="InterPro" id="IPR039424">
    <property type="entry name" value="SBP_5"/>
</dbReference>
<dbReference type="GO" id="GO:0042597">
    <property type="term" value="C:periplasmic space"/>
    <property type="evidence" value="ECO:0007669"/>
    <property type="project" value="UniProtKB-ARBA"/>
</dbReference>
<dbReference type="Gene3D" id="3.10.105.10">
    <property type="entry name" value="Dipeptide-binding Protein, Domain 3"/>
    <property type="match status" value="1"/>
</dbReference>
<evidence type="ECO:0000313" key="2">
    <source>
        <dbReference type="EMBL" id="SEE29998.1"/>
    </source>
</evidence>
<dbReference type="SUPFAM" id="SSF53850">
    <property type="entry name" value="Periplasmic binding protein-like II"/>
    <property type="match status" value="1"/>
</dbReference>
<proteinExistence type="predicted"/>
<dbReference type="Pfam" id="PF00496">
    <property type="entry name" value="SBP_bac_5"/>
    <property type="match status" value="1"/>
</dbReference>
<dbReference type="PROSITE" id="PS51257">
    <property type="entry name" value="PROKAR_LIPOPROTEIN"/>
    <property type="match status" value="1"/>
</dbReference>
<dbReference type="GO" id="GO:0015833">
    <property type="term" value="P:peptide transport"/>
    <property type="evidence" value="ECO:0007669"/>
    <property type="project" value="TreeGrafter"/>
</dbReference>
<organism evidence="2 3">
    <name type="scientific">Ruania alba</name>
    <dbReference type="NCBI Taxonomy" id="648782"/>
    <lineage>
        <taxon>Bacteria</taxon>
        <taxon>Bacillati</taxon>
        <taxon>Actinomycetota</taxon>
        <taxon>Actinomycetes</taxon>
        <taxon>Micrococcales</taxon>
        <taxon>Ruaniaceae</taxon>
        <taxon>Ruania</taxon>
    </lineage>
</organism>
<accession>A0A1H5HRV8</accession>
<evidence type="ECO:0000313" key="3">
    <source>
        <dbReference type="Proteomes" id="UP000199220"/>
    </source>
</evidence>
<dbReference type="PANTHER" id="PTHR30290:SF65">
    <property type="entry name" value="MONOACYL PHOSPHATIDYLINOSITOL TETRAMANNOSIDE-BINDING PROTEIN LPQW-RELATED"/>
    <property type="match status" value="1"/>
</dbReference>
<dbReference type="STRING" id="648782.SAMN04488554_2029"/>
<dbReference type="InterPro" id="IPR000914">
    <property type="entry name" value="SBP_5_dom"/>
</dbReference>
<dbReference type="PANTHER" id="PTHR30290">
    <property type="entry name" value="PERIPLASMIC BINDING COMPONENT OF ABC TRANSPORTER"/>
    <property type="match status" value="1"/>
</dbReference>
<dbReference type="EMBL" id="FNTX01000001">
    <property type="protein sequence ID" value="SEE29998.1"/>
    <property type="molecule type" value="Genomic_DNA"/>
</dbReference>
<feature type="domain" description="Solute-binding protein family 5" evidence="1">
    <location>
        <begin position="84"/>
        <end position="437"/>
    </location>
</feature>
<dbReference type="GO" id="GO:0043190">
    <property type="term" value="C:ATP-binding cassette (ABC) transporter complex"/>
    <property type="evidence" value="ECO:0007669"/>
    <property type="project" value="InterPro"/>
</dbReference>
<dbReference type="Gene3D" id="3.40.190.10">
    <property type="entry name" value="Periplasmic binding protein-like II"/>
    <property type="match status" value="1"/>
</dbReference>
<dbReference type="InterPro" id="IPR030678">
    <property type="entry name" value="Peptide/Ni-bd"/>
</dbReference>
<reference evidence="3" key="1">
    <citation type="submission" date="2016-10" db="EMBL/GenBank/DDBJ databases">
        <authorList>
            <person name="Varghese N."/>
            <person name="Submissions S."/>
        </authorList>
    </citation>
    <scope>NUCLEOTIDE SEQUENCE [LARGE SCALE GENOMIC DNA]</scope>
    <source>
        <strain evidence="3">DSM 21368</strain>
    </source>
</reference>